<keyword evidence="1" id="KW-0472">Membrane</keyword>
<sequence length="42" mass="4602">MELLTSVILGLVAIALGIALIIYAFLGRQSQARRSTKFRGRP</sequence>
<dbReference type="AlphaFoldDB" id="A0A6J6M0B8"/>
<accession>A0A6J6M0B8</accession>
<gene>
    <name evidence="2" type="ORF">UFOPK2275_00850</name>
</gene>
<protein>
    <submittedName>
        <fullName evidence="2">Unannotated protein</fullName>
    </submittedName>
</protein>
<name>A0A6J6M0B8_9ZZZZ</name>
<proteinExistence type="predicted"/>
<feature type="transmembrane region" description="Helical" evidence="1">
    <location>
        <begin position="6"/>
        <end position="26"/>
    </location>
</feature>
<reference evidence="2" key="1">
    <citation type="submission" date="2020-05" db="EMBL/GenBank/DDBJ databases">
        <authorList>
            <person name="Chiriac C."/>
            <person name="Salcher M."/>
            <person name="Ghai R."/>
            <person name="Kavagutti S V."/>
        </authorList>
    </citation>
    <scope>NUCLEOTIDE SEQUENCE</scope>
</reference>
<organism evidence="2">
    <name type="scientific">freshwater metagenome</name>
    <dbReference type="NCBI Taxonomy" id="449393"/>
    <lineage>
        <taxon>unclassified sequences</taxon>
        <taxon>metagenomes</taxon>
        <taxon>ecological metagenomes</taxon>
    </lineage>
</organism>
<evidence type="ECO:0000256" key="1">
    <source>
        <dbReference type="SAM" id="Phobius"/>
    </source>
</evidence>
<dbReference type="EMBL" id="CAEZWQ010000098">
    <property type="protein sequence ID" value="CAB4666518.1"/>
    <property type="molecule type" value="Genomic_DNA"/>
</dbReference>
<keyword evidence="1" id="KW-1133">Transmembrane helix</keyword>
<evidence type="ECO:0000313" key="2">
    <source>
        <dbReference type="EMBL" id="CAB4666518.1"/>
    </source>
</evidence>
<keyword evidence="1" id="KW-0812">Transmembrane</keyword>